<dbReference type="EMBL" id="HG805897">
    <property type="protein sequence ID" value="CDW54442.1"/>
    <property type="molecule type" value="Genomic_DNA"/>
</dbReference>
<dbReference type="SMART" id="SM00248">
    <property type="entry name" value="ANK"/>
    <property type="match status" value="2"/>
</dbReference>
<reference evidence="2" key="1">
    <citation type="submission" date="2014-01" db="EMBL/GenBank/DDBJ databases">
        <authorList>
            <person name="Aslett M."/>
        </authorList>
    </citation>
    <scope>NUCLEOTIDE SEQUENCE</scope>
</reference>
<dbReference type="OrthoDB" id="20282at2759"/>
<sequence>MMLPYHSVKFVNASELAAEASCLVEPSRKRRNEIGGLTGKEAREFYENALQQLSTQAEMDVALRKHPSAKKAVQRSNSDTEVKLKCYAVSKSPFSPQSRFLRAASEGSVSEMKILLNSHKIDVNFVDDFGWSALMCASYGGHLGAVVFLLENAAIASLKSRNGHSAADLAAKAGHLQIYNILTQNGTFLNELCLSVNYAYLEREIECDASPGGSKADSSKEGSSGLLPDYCSDCERPFLDQRHITSTAHLVRTWNVDSKPCFSLGQSNVGYKLLVKGGWNQASGLGKCQEGKWYPLKTILKRDRKGLGCPNGSKPRVTHFGPFDKAAVSRPGQNNPPKLLRKNQLDFVERRCKAIAQKFRREFYE</sequence>
<dbReference type="PANTHER" id="PTHR20923">
    <property type="entry name" value="BAT4 PROTEIN-RELATED"/>
    <property type="match status" value="1"/>
</dbReference>
<gene>
    <name evidence="2" type="ORF">TTRE_0000271201</name>
</gene>
<keyword evidence="3" id="KW-1185">Reference proteome</keyword>
<evidence type="ECO:0000313" key="3">
    <source>
        <dbReference type="Proteomes" id="UP000030665"/>
    </source>
</evidence>
<dbReference type="PANTHER" id="PTHR20923:SF1">
    <property type="entry name" value="G PATCH DOMAIN AND ANKYRIN REPEAT-CONTAINING PROTEIN 1"/>
    <property type="match status" value="1"/>
</dbReference>
<reference evidence="2" key="2">
    <citation type="submission" date="2014-03" db="EMBL/GenBank/DDBJ databases">
        <title>The whipworm genome and dual-species transcriptomics of an intimate host-pathogen interaction.</title>
        <authorList>
            <person name="Foth B.J."/>
            <person name="Tsai I.J."/>
            <person name="Reid A.J."/>
            <person name="Bancroft A.J."/>
            <person name="Nichol S."/>
            <person name="Tracey A."/>
            <person name="Holroyd N."/>
            <person name="Cotton J.A."/>
            <person name="Stanley E.J."/>
            <person name="Zarowiecki M."/>
            <person name="Liu J.Z."/>
            <person name="Huckvale T."/>
            <person name="Cooper P.J."/>
            <person name="Grencis R.K."/>
            <person name="Berriman M."/>
        </authorList>
    </citation>
    <scope>NUCLEOTIDE SEQUENCE [LARGE SCALE GENOMIC DNA]</scope>
</reference>
<dbReference type="SMART" id="SM00443">
    <property type="entry name" value="G_patch"/>
    <property type="match status" value="1"/>
</dbReference>
<evidence type="ECO:0000259" key="1">
    <source>
        <dbReference type="PROSITE" id="PS50174"/>
    </source>
</evidence>
<dbReference type="Pfam" id="PF01585">
    <property type="entry name" value="G-patch"/>
    <property type="match status" value="1"/>
</dbReference>
<proteinExistence type="predicted"/>
<accession>A0A077Z1R5</accession>
<dbReference type="PROSITE" id="PS50174">
    <property type="entry name" value="G_PATCH"/>
    <property type="match status" value="1"/>
</dbReference>
<dbReference type="InterPro" id="IPR039146">
    <property type="entry name" value="GPANK1"/>
</dbReference>
<name>A0A077Z1R5_TRITR</name>
<dbReference type="InterPro" id="IPR036770">
    <property type="entry name" value="Ankyrin_rpt-contain_sf"/>
</dbReference>
<dbReference type="SUPFAM" id="SSF48403">
    <property type="entry name" value="Ankyrin repeat"/>
    <property type="match status" value="1"/>
</dbReference>
<dbReference type="InterPro" id="IPR002110">
    <property type="entry name" value="Ankyrin_rpt"/>
</dbReference>
<organism evidence="2 3">
    <name type="scientific">Trichuris trichiura</name>
    <name type="common">Whipworm</name>
    <name type="synonym">Trichocephalus trichiurus</name>
    <dbReference type="NCBI Taxonomy" id="36087"/>
    <lineage>
        <taxon>Eukaryota</taxon>
        <taxon>Metazoa</taxon>
        <taxon>Ecdysozoa</taxon>
        <taxon>Nematoda</taxon>
        <taxon>Enoplea</taxon>
        <taxon>Dorylaimia</taxon>
        <taxon>Trichinellida</taxon>
        <taxon>Trichuridae</taxon>
        <taxon>Trichuris</taxon>
    </lineage>
</organism>
<dbReference type="AlphaFoldDB" id="A0A077Z1R5"/>
<evidence type="ECO:0000313" key="2">
    <source>
        <dbReference type="EMBL" id="CDW54442.1"/>
    </source>
</evidence>
<dbReference type="STRING" id="36087.A0A077Z1R5"/>
<protein>
    <submittedName>
        <fullName evidence="2">G-patch and Ank 2 domain containing protein</fullName>
    </submittedName>
</protein>
<dbReference type="Pfam" id="PF12796">
    <property type="entry name" value="Ank_2"/>
    <property type="match status" value="1"/>
</dbReference>
<dbReference type="GO" id="GO:0003676">
    <property type="term" value="F:nucleic acid binding"/>
    <property type="evidence" value="ECO:0007669"/>
    <property type="project" value="InterPro"/>
</dbReference>
<dbReference type="Gene3D" id="1.25.40.20">
    <property type="entry name" value="Ankyrin repeat-containing domain"/>
    <property type="match status" value="1"/>
</dbReference>
<feature type="domain" description="G-patch" evidence="1">
    <location>
        <begin position="266"/>
        <end position="312"/>
    </location>
</feature>
<dbReference type="InterPro" id="IPR000467">
    <property type="entry name" value="G_patch_dom"/>
</dbReference>
<dbReference type="Proteomes" id="UP000030665">
    <property type="component" value="Unassembled WGS sequence"/>
</dbReference>